<accession>A0A934NBY9</accession>
<dbReference type="Proteomes" id="UP000662373">
    <property type="component" value="Unassembled WGS sequence"/>
</dbReference>
<dbReference type="EMBL" id="JAEHJZ010000008">
    <property type="protein sequence ID" value="MBJ7880155.1"/>
    <property type="molecule type" value="Genomic_DNA"/>
</dbReference>
<evidence type="ECO:0000256" key="1">
    <source>
        <dbReference type="SAM" id="SignalP"/>
    </source>
</evidence>
<reference evidence="2 3" key="1">
    <citation type="submission" date="2020-09" db="EMBL/GenBank/DDBJ databases">
        <title>Draft genome of Gelidibacter salicanalis PAMC21136.</title>
        <authorList>
            <person name="Park H."/>
        </authorList>
    </citation>
    <scope>NUCLEOTIDE SEQUENCE [LARGE SCALE GENOMIC DNA]</scope>
    <source>
        <strain evidence="2 3">PAMC21136</strain>
    </source>
</reference>
<gene>
    <name evidence="2" type="ORF">JEM65_05750</name>
</gene>
<sequence length="88" mass="9609">MKTRILKSGMPVMAFLMAIAFAFASESTVFEDGNSLRTGYIFQDNVCVPAPKDCNQVSLIPCVYNGNQVYAEQENSTSCIVPLTHNGL</sequence>
<keyword evidence="3" id="KW-1185">Reference proteome</keyword>
<organism evidence="2 3">
    <name type="scientific">Gelidibacter salicanalis</name>
    <dbReference type="NCBI Taxonomy" id="291193"/>
    <lineage>
        <taxon>Bacteria</taxon>
        <taxon>Pseudomonadati</taxon>
        <taxon>Bacteroidota</taxon>
        <taxon>Flavobacteriia</taxon>
        <taxon>Flavobacteriales</taxon>
        <taxon>Flavobacteriaceae</taxon>
        <taxon>Gelidibacter</taxon>
    </lineage>
</organism>
<keyword evidence="1" id="KW-0732">Signal</keyword>
<dbReference type="RefSeq" id="WP_199597978.1">
    <property type="nucleotide sequence ID" value="NZ_JAEHJZ010000008.1"/>
</dbReference>
<evidence type="ECO:0000313" key="2">
    <source>
        <dbReference type="EMBL" id="MBJ7880155.1"/>
    </source>
</evidence>
<comment type="caution">
    <text evidence="2">The sequence shown here is derived from an EMBL/GenBank/DDBJ whole genome shotgun (WGS) entry which is preliminary data.</text>
</comment>
<dbReference type="InterPro" id="IPR045391">
    <property type="entry name" value="DUF6520"/>
</dbReference>
<evidence type="ECO:0000313" key="3">
    <source>
        <dbReference type="Proteomes" id="UP000662373"/>
    </source>
</evidence>
<protein>
    <submittedName>
        <fullName evidence="2">Uncharacterized protein</fullName>
    </submittedName>
</protein>
<proteinExistence type="predicted"/>
<feature type="signal peptide" evidence="1">
    <location>
        <begin position="1"/>
        <end position="24"/>
    </location>
</feature>
<feature type="chain" id="PRO_5036690184" evidence="1">
    <location>
        <begin position="25"/>
        <end position="88"/>
    </location>
</feature>
<dbReference type="Pfam" id="PF20130">
    <property type="entry name" value="DUF6520"/>
    <property type="match status" value="1"/>
</dbReference>
<name>A0A934NBY9_9FLAO</name>
<dbReference type="AlphaFoldDB" id="A0A934NBY9"/>